<name>A0A4Y2GMC6_ARAVE</name>
<dbReference type="EMBL" id="BGPR01099968">
    <property type="protein sequence ID" value="GBM54471.1"/>
    <property type="molecule type" value="Genomic_DNA"/>
</dbReference>
<dbReference type="Proteomes" id="UP000499080">
    <property type="component" value="Unassembled WGS sequence"/>
</dbReference>
<feature type="non-terminal residue" evidence="2">
    <location>
        <position position="45"/>
    </location>
</feature>
<feature type="compositionally biased region" description="Basic and acidic residues" evidence="1">
    <location>
        <begin position="1"/>
        <end position="14"/>
    </location>
</feature>
<evidence type="ECO:0000313" key="2">
    <source>
        <dbReference type="EMBL" id="GBM54471.1"/>
    </source>
</evidence>
<organism evidence="2 3">
    <name type="scientific">Araneus ventricosus</name>
    <name type="common">Orbweaver spider</name>
    <name type="synonym">Epeira ventricosa</name>
    <dbReference type="NCBI Taxonomy" id="182803"/>
    <lineage>
        <taxon>Eukaryota</taxon>
        <taxon>Metazoa</taxon>
        <taxon>Ecdysozoa</taxon>
        <taxon>Arthropoda</taxon>
        <taxon>Chelicerata</taxon>
        <taxon>Arachnida</taxon>
        <taxon>Araneae</taxon>
        <taxon>Araneomorphae</taxon>
        <taxon>Entelegynae</taxon>
        <taxon>Araneoidea</taxon>
        <taxon>Araneidae</taxon>
        <taxon>Araneus</taxon>
    </lineage>
</organism>
<comment type="caution">
    <text evidence="2">The sequence shown here is derived from an EMBL/GenBank/DDBJ whole genome shotgun (WGS) entry which is preliminary data.</text>
</comment>
<keyword evidence="3" id="KW-1185">Reference proteome</keyword>
<dbReference type="AlphaFoldDB" id="A0A4Y2GMC6"/>
<accession>A0A4Y2GMC6</accession>
<reference evidence="2 3" key="1">
    <citation type="journal article" date="2019" name="Sci. Rep.">
        <title>Orb-weaving spider Araneus ventricosus genome elucidates the spidroin gene catalogue.</title>
        <authorList>
            <person name="Kono N."/>
            <person name="Nakamura H."/>
            <person name="Ohtoshi R."/>
            <person name="Moran D.A.P."/>
            <person name="Shinohara A."/>
            <person name="Yoshida Y."/>
            <person name="Fujiwara M."/>
            <person name="Mori M."/>
            <person name="Tomita M."/>
            <person name="Arakawa K."/>
        </authorList>
    </citation>
    <scope>NUCLEOTIDE SEQUENCE [LARGE SCALE GENOMIC DNA]</scope>
</reference>
<evidence type="ECO:0000313" key="3">
    <source>
        <dbReference type="Proteomes" id="UP000499080"/>
    </source>
</evidence>
<protein>
    <submittedName>
        <fullName evidence="2">Uncharacterized protein</fullName>
    </submittedName>
</protein>
<gene>
    <name evidence="2" type="ORF">AVEN_152079_1</name>
</gene>
<feature type="region of interest" description="Disordered" evidence="1">
    <location>
        <begin position="1"/>
        <end position="45"/>
    </location>
</feature>
<sequence>MARFDRLVPVRGEKSSFSQEQSKDSVYPPSPDSERSLQCHLLVGG</sequence>
<evidence type="ECO:0000256" key="1">
    <source>
        <dbReference type="SAM" id="MobiDB-lite"/>
    </source>
</evidence>
<proteinExistence type="predicted"/>